<comment type="catalytic activity">
    <reaction evidence="9">
        <text>L-threonyl-[protein] + ATP = O-phospho-L-threonyl-[protein] + ADP + H(+)</text>
        <dbReference type="Rhea" id="RHEA:46608"/>
        <dbReference type="Rhea" id="RHEA-COMP:11060"/>
        <dbReference type="Rhea" id="RHEA-COMP:11605"/>
        <dbReference type="ChEBI" id="CHEBI:15378"/>
        <dbReference type="ChEBI" id="CHEBI:30013"/>
        <dbReference type="ChEBI" id="CHEBI:30616"/>
        <dbReference type="ChEBI" id="CHEBI:61977"/>
        <dbReference type="ChEBI" id="CHEBI:456216"/>
        <dbReference type="EC" id="2.7.11.1"/>
    </reaction>
    <physiologicalReaction direction="left-to-right" evidence="9">
        <dbReference type="Rhea" id="RHEA:46609"/>
    </physiologicalReaction>
</comment>
<evidence type="ECO:0000256" key="8">
    <source>
        <dbReference type="ARBA" id="ARBA00037982"/>
    </source>
</evidence>
<dbReference type="InterPro" id="IPR000719">
    <property type="entry name" value="Prot_kinase_dom"/>
</dbReference>
<dbReference type="SMART" id="SM00220">
    <property type="entry name" value="S_TKc"/>
    <property type="match status" value="1"/>
</dbReference>
<dbReference type="PANTHER" id="PTHR11042:SF160">
    <property type="entry name" value="EUKARYOTIC TRANSLATION INITIATION FACTOR 2-ALPHA KINASE 1"/>
    <property type="match status" value="1"/>
</dbReference>
<evidence type="ECO:0000256" key="11">
    <source>
        <dbReference type="SAM" id="Coils"/>
    </source>
</evidence>
<dbReference type="GO" id="GO:0005524">
    <property type="term" value="F:ATP binding"/>
    <property type="evidence" value="ECO:0007669"/>
    <property type="project" value="UniProtKB-KW"/>
</dbReference>
<dbReference type="OMA" id="EINCIRN"/>
<comment type="catalytic activity">
    <reaction evidence="10">
        <text>L-seryl-[protein] + ATP = O-phospho-L-seryl-[protein] + ADP + H(+)</text>
        <dbReference type="Rhea" id="RHEA:17989"/>
        <dbReference type="Rhea" id="RHEA-COMP:9863"/>
        <dbReference type="Rhea" id="RHEA-COMP:11604"/>
        <dbReference type="ChEBI" id="CHEBI:15378"/>
        <dbReference type="ChEBI" id="CHEBI:29999"/>
        <dbReference type="ChEBI" id="CHEBI:30616"/>
        <dbReference type="ChEBI" id="CHEBI:83421"/>
        <dbReference type="ChEBI" id="CHEBI:456216"/>
        <dbReference type="EC" id="2.7.11.1"/>
    </reaction>
    <physiologicalReaction direction="left-to-right" evidence="10">
        <dbReference type="Rhea" id="RHEA:17990"/>
    </physiologicalReaction>
</comment>
<dbReference type="Proteomes" id="UP000054359">
    <property type="component" value="Unassembled WGS sequence"/>
</dbReference>
<dbReference type="GO" id="GO:0017148">
    <property type="term" value="P:negative regulation of translation"/>
    <property type="evidence" value="ECO:0007669"/>
    <property type="project" value="UniProtKB-KW"/>
</dbReference>
<keyword evidence="4" id="KW-0547">Nucleotide-binding</keyword>
<protein>
    <recommendedName>
        <fullName evidence="1">non-specific serine/threonine protein kinase</fullName>
        <ecNumber evidence="1">2.7.11.1</ecNumber>
    </recommendedName>
</protein>
<dbReference type="GO" id="GO:0005634">
    <property type="term" value="C:nucleus"/>
    <property type="evidence" value="ECO:0007669"/>
    <property type="project" value="TreeGrafter"/>
</dbReference>
<comment type="similarity">
    <text evidence="8">Belongs to the protein kinase superfamily. Ser/Thr protein kinase family. GCN2 subfamily.</text>
</comment>
<dbReference type="GO" id="GO:0003743">
    <property type="term" value="F:translation initiation factor activity"/>
    <property type="evidence" value="ECO:0007669"/>
    <property type="project" value="UniProtKB-KW"/>
</dbReference>
<feature type="coiled-coil region" evidence="11">
    <location>
        <begin position="207"/>
        <end position="259"/>
    </location>
</feature>
<dbReference type="PANTHER" id="PTHR11042">
    <property type="entry name" value="EUKARYOTIC TRANSLATION INITIATION FACTOR 2-ALPHA KINASE EIF2-ALPHA KINASE -RELATED"/>
    <property type="match status" value="1"/>
</dbReference>
<evidence type="ECO:0000313" key="13">
    <source>
        <dbReference type="EMBL" id="KFM63985.1"/>
    </source>
</evidence>
<keyword evidence="3" id="KW-0808">Transferase</keyword>
<organism evidence="13 14">
    <name type="scientific">Stegodyphus mimosarum</name>
    <name type="common">African social velvet spider</name>
    <dbReference type="NCBI Taxonomy" id="407821"/>
    <lineage>
        <taxon>Eukaryota</taxon>
        <taxon>Metazoa</taxon>
        <taxon>Ecdysozoa</taxon>
        <taxon>Arthropoda</taxon>
        <taxon>Chelicerata</taxon>
        <taxon>Arachnida</taxon>
        <taxon>Araneae</taxon>
        <taxon>Araneomorphae</taxon>
        <taxon>Entelegynae</taxon>
        <taxon>Eresoidea</taxon>
        <taxon>Eresidae</taxon>
        <taxon>Stegodyphus</taxon>
    </lineage>
</organism>
<dbReference type="Gene3D" id="1.10.510.10">
    <property type="entry name" value="Transferase(Phosphotransferase) domain 1"/>
    <property type="match status" value="1"/>
</dbReference>
<dbReference type="OrthoDB" id="6434949at2759"/>
<dbReference type="InterPro" id="IPR050339">
    <property type="entry name" value="CC_SR_Kinase"/>
</dbReference>
<dbReference type="PROSITE" id="PS00108">
    <property type="entry name" value="PROTEIN_KINASE_ST"/>
    <property type="match status" value="1"/>
</dbReference>
<dbReference type="GO" id="GO:0004694">
    <property type="term" value="F:eukaryotic translation initiation factor 2alpha kinase activity"/>
    <property type="evidence" value="ECO:0007669"/>
    <property type="project" value="TreeGrafter"/>
</dbReference>
<feature type="non-terminal residue" evidence="13">
    <location>
        <position position="261"/>
    </location>
</feature>
<dbReference type="SUPFAM" id="SSF56112">
    <property type="entry name" value="Protein kinase-like (PK-like)"/>
    <property type="match status" value="1"/>
</dbReference>
<keyword evidence="13" id="KW-0648">Protein biosynthesis</keyword>
<dbReference type="GO" id="GO:0005737">
    <property type="term" value="C:cytoplasm"/>
    <property type="evidence" value="ECO:0007669"/>
    <property type="project" value="TreeGrafter"/>
</dbReference>
<evidence type="ECO:0000256" key="9">
    <source>
        <dbReference type="ARBA" id="ARBA00048659"/>
    </source>
</evidence>
<keyword evidence="6" id="KW-0067">ATP-binding</keyword>
<dbReference type="Pfam" id="PF00069">
    <property type="entry name" value="Pkinase"/>
    <property type="match status" value="1"/>
</dbReference>
<evidence type="ECO:0000313" key="14">
    <source>
        <dbReference type="Proteomes" id="UP000054359"/>
    </source>
</evidence>
<reference evidence="13 14" key="1">
    <citation type="submission" date="2013-11" db="EMBL/GenBank/DDBJ databases">
        <title>Genome sequencing of Stegodyphus mimosarum.</title>
        <authorList>
            <person name="Bechsgaard J."/>
        </authorList>
    </citation>
    <scope>NUCLEOTIDE SEQUENCE [LARGE SCALE GENOMIC DNA]</scope>
</reference>
<evidence type="ECO:0000256" key="7">
    <source>
        <dbReference type="ARBA" id="ARBA00023193"/>
    </source>
</evidence>
<evidence type="ECO:0000256" key="3">
    <source>
        <dbReference type="ARBA" id="ARBA00022679"/>
    </source>
</evidence>
<evidence type="ECO:0000256" key="2">
    <source>
        <dbReference type="ARBA" id="ARBA00022527"/>
    </source>
</evidence>
<evidence type="ECO:0000256" key="6">
    <source>
        <dbReference type="ARBA" id="ARBA00022840"/>
    </source>
</evidence>
<dbReference type="STRING" id="407821.A0A087TFU6"/>
<dbReference type="AlphaFoldDB" id="A0A087TFU6"/>
<evidence type="ECO:0000256" key="5">
    <source>
        <dbReference type="ARBA" id="ARBA00022777"/>
    </source>
</evidence>
<evidence type="ECO:0000256" key="1">
    <source>
        <dbReference type="ARBA" id="ARBA00012513"/>
    </source>
</evidence>
<dbReference type="EC" id="2.7.11.1" evidence="1"/>
<accession>A0A087TFU6</accession>
<keyword evidence="7" id="KW-0652">Protein synthesis inhibitor</keyword>
<gene>
    <name evidence="13" type="ORF">X975_27035</name>
</gene>
<dbReference type="EMBL" id="KK115027">
    <property type="protein sequence ID" value="KFM63985.1"/>
    <property type="molecule type" value="Genomic_DNA"/>
</dbReference>
<sequence length="261" mass="30046">MLCIQMEYCDCDLRLWLDCRAVGQELPFQKDVIDIFKDILNGVAHIHSKSIIHRDLKPQNIFFSKKSNSMKIGDFGLATLAECSSEEISGVSRTKYSANLGTAPYAAPEQLKRSRYNSKVDIYSLGIILIELLLVLKTKMEHQRVIEEVLKGEIPSEMSKKWPGLSELVQNMVQTKPERRMCATEILEHSVFLEQKGKKDRQLKDTLIKKDEEIEQLKVKVEEKAEEIEQLKVKVEEKAEEIEQLKVKVEEKAEEIDQLKA</sequence>
<dbReference type="InterPro" id="IPR008271">
    <property type="entry name" value="Ser/Thr_kinase_AS"/>
</dbReference>
<evidence type="ECO:0000256" key="4">
    <source>
        <dbReference type="ARBA" id="ARBA00022741"/>
    </source>
</evidence>
<evidence type="ECO:0000259" key="12">
    <source>
        <dbReference type="PROSITE" id="PS50011"/>
    </source>
</evidence>
<evidence type="ECO:0000256" key="10">
    <source>
        <dbReference type="ARBA" id="ARBA00048977"/>
    </source>
</evidence>
<feature type="domain" description="Protein kinase" evidence="12">
    <location>
        <begin position="1"/>
        <end position="192"/>
    </location>
</feature>
<keyword evidence="14" id="KW-1185">Reference proteome</keyword>
<keyword evidence="2" id="KW-0723">Serine/threonine-protein kinase</keyword>
<proteinExistence type="inferred from homology"/>
<dbReference type="InterPro" id="IPR011009">
    <property type="entry name" value="Kinase-like_dom_sf"/>
</dbReference>
<dbReference type="PROSITE" id="PS50011">
    <property type="entry name" value="PROTEIN_KINASE_DOM"/>
    <property type="match status" value="1"/>
</dbReference>
<keyword evidence="5 13" id="KW-0418">Kinase</keyword>
<keyword evidence="11" id="KW-0175">Coiled coil</keyword>
<keyword evidence="13" id="KW-0396">Initiation factor</keyword>
<name>A0A087TFU6_STEMI</name>